<dbReference type="CDD" id="cd14748">
    <property type="entry name" value="PBP2_UgpB"/>
    <property type="match status" value="1"/>
</dbReference>
<evidence type="ECO:0000313" key="3">
    <source>
        <dbReference type="Proteomes" id="UP000293036"/>
    </source>
</evidence>
<name>A0A4Q9V3G7_9ACTO</name>
<dbReference type="SUPFAM" id="SSF53850">
    <property type="entry name" value="Periplasmic binding protein-like II"/>
    <property type="match status" value="1"/>
</dbReference>
<dbReference type="PROSITE" id="PS51257">
    <property type="entry name" value="PROKAR_LIPOPROTEIN"/>
    <property type="match status" value="1"/>
</dbReference>
<dbReference type="Pfam" id="PF13416">
    <property type="entry name" value="SBP_bac_8"/>
    <property type="match status" value="1"/>
</dbReference>
<protein>
    <submittedName>
        <fullName evidence="2">ABC transporter substrate-binding protein</fullName>
    </submittedName>
</protein>
<comment type="caution">
    <text evidence="2">The sequence shown here is derived from an EMBL/GenBank/DDBJ whole genome shotgun (WGS) entry which is preliminary data.</text>
</comment>
<proteinExistence type="predicted"/>
<dbReference type="RefSeq" id="WP_131280274.1">
    <property type="nucleotide sequence ID" value="NZ_JBHSLR010000009.1"/>
</dbReference>
<dbReference type="EMBL" id="SJDT01000002">
    <property type="protein sequence ID" value="TBW23022.1"/>
    <property type="molecule type" value="Genomic_DNA"/>
</dbReference>
<dbReference type="OrthoDB" id="2510110at2"/>
<evidence type="ECO:0000313" key="2">
    <source>
        <dbReference type="EMBL" id="TBW23022.1"/>
    </source>
</evidence>
<evidence type="ECO:0000256" key="1">
    <source>
        <dbReference type="SAM" id="SignalP"/>
    </source>
</evidence>
<dbReference type="Gene3D" id="3.40.190.10">
    <property type="entry name" value="Periplasmic binding protein-like II"/>
    <property type="match status" value="1"/>
</dbReference>
<dbReference type="InterPro" id="IPR006059">
    <property type="entry name" value="SBP"/>
</dbReference>
<dbReference type="InterPro" id="IPR050490">
    <property type="entry name" value="Bact_solute-bd_prot1"/>
</dbReference>
<dbReference type="AlphaFoldDB" id="A0A4Q9V3G7"/>
<dbReference type="PANTHER" id="PTHR43649:SF30">
    <property type="entry name" value="ABC TRANSPORTER SUBSTRATE-BINDING PROTEIN"/>
    <property type="match status" value="1"/>
</dbReference>
<dbReference type="PANTHER" id="PTHR43649">
    <property type="entry name" value="ARABINOSE-BINDING PROTEIN-RELATED"/>
    <property type="match status" value="1"/>
</dbReference>
<reference evidence="2 3" key="1">
    <citation type="submission" date="2019-02" db="EMBL/GenBank/DDBJ databases">
        <title>Arcanobacterium bovis sp. nov., isolated from the milk of a cow with mastitis.</title>
        <authorList>
            <person name="Sammra O."/>
            <person name="Foster G."/>
            <person name="Hassan A."/>
            <person name="Alssahen M."/>
            <person name="Laemmler C."/>
            <person name="Borowiak M."/>
            <person name="Malorny B."/>
            <person name="Abdulmawjood A."/>
        </authorList>
    </citation>
    <scope>NUCLEOTIDE SEQUENCE [LARGE SCALE GENOMIC DNA]</scope>
    <source>
        <strain evidence="2 3">C605018/01/1</strain>
    </source>
</reference>
<accession>A0A4Q9V3G7</accession>
<dbReference type="Proteomes" id="UP000293036">
    <property type="component" value="Unassembled WGS sequence"/>
</dbReference>
<keyword evidence="1" id="KW-0732">Signal</keyword>
<sequence length="431" mass="46281">MKLKKIAVVASAISLSLTLAACSGTGSGSETAQNDPNQEVTLDFWSNHPGNSKPIEEEMIKAFEAENPKIKIKLTDAGKNYEEVAQKFNAALSGGQVPDLVVASDVNWYNFALNGNFAKIDDLMKKADAKTDDYVESLYDEYTIDDAHFAVPYARSTPLFYFNKDLFAKAGLPAKGPATWQEWNDVYAPKLKALGVIPLSIPDGSNYMDWYFQGMIWSMDGAYSKDLDVTIADDAGVQAASFLQSQFKNGYFQAAKDSVVPFSTGQAATMLQSTGSLRGVEKDGKFAVGTAFLPAPEGKSGVSTGGAGIAIPAKSKNQAAAAKFLAFLTNTDNTIKFSQATGYMPVRTSALSDEKTKAYIAQHPNFETAIKQLPHTKAQDAARAYVAGGGMKIGAALDKIAQGADVKATLQTLADDLQKQIDTQIKPKLKK</sequence>
<gene>
    <name evidence="2" type="ORF">EZJ44_03810</name>
</gene>
<keyword evidence="3" id="KW-1185">Reference proteome</keyword>
<feature type="signal peptide" evidence="1">
    <location>
        <begin position="1"/>
        <end position="20"/>
    </location>
</feature>
<feature type="chain" id="PRO_5039004830" evidence="1">
    <location>
        <begin position="21"/>
        <end position="431"/>
    </location>
</feature>
<organism evidence="2 3">
    <name type="scientific">Arcanobacterium bovis</name>
    <dbReference type="NCBI Taxonomy" id="2529275"/>
    <lineage>
        <taxon>Bacteria</taxon>
        <taxon>Bacillati</taxon>
        <taxon>Actinomycetota</taxon>
        <taxon>Actinomycetes</taxon>
        <taxon>Actinomycetales</taxon>
        <taxon>Actinomycetaceae</taxon>
        <taxon>Arcanobacterium</taxon>
    </lineage>
</organism>